<reference evidence="3" key="1">
    <citation type="submission" date="2016-10" db="EMBL/GenBank/DDBJ databases">
        <authorList>
            <person name="Varghese N."/>
            <person name="Submissions S."/>
        </authorList>
    </citation>
    <scope>NUCLEOTIDE SEQUENCE [LARGE SCALE GENOMIC DNA]</scope>
    <source>
        <strain evidence="3">CGMCC 1.9127</strain>
    </source>
</reference>
<organism evidence="2 3">
    <name type="scientific">Colwellia chukchiensis</name>
    <dbReference type="NCBI Taxonomy" id="641665"/>
    <lineage>
        <taxon>Bacteria</taxon>
        <taxon>Pseudomonadati</taxon>
        <taxon>Pseudomonadota</taxon>
        <taxon>Gammaproteobacteria</taxon>
        <taxon>Alteromonadales</taxon>
        <taxon>Colwelliaceae</taxon>
        <taxon>Colwellia</taxon>
    </lineage>
</organism>
<dbReference type="InterPro" id="IPR052340">
    <property type="entry name" value="RNase_Y/CdgJ"/>
</dbReference>
<name>A0A1H7QLL8_9GAMM</name>
<keyword evidence="3" id="KW-1185">Reference proteome</keyword>
<dbReference type="OrthoDB" id="6233174at2"/>
<dbReference type="EMBL" id="FOBI01000012">
    <property type="protein sequence ID" value="SEL48990.1"/>
    <property type="molecule type" value="Genomic_DNA"/>
</dbReference>
<evidence type="ECO:0000259" key="1">
    <source>
        <dbReference type="PROSITE" id="PS51833"/>
    </source>
</evidence>
<dbReference type="Gene3D" id="1.10.3210.10">
    <property type="entry name" value="Hypothetical protein af1432"/>
    <property type="match status" value="1"/>
</dbReference>
<protein>
    <submittedName>
        <fullName evidence="2">HD-like signal output (HDOD) domain, no enzymatic activity</fullName>
    </submittedName>
</protein>
<accession>A0A1H7QLL8</accession>
<dbReference type="Proteomes" id="UP000199297">
    <property type="component" value="Unassembled WGS sequence"/>
</dbReference>
<dbReference type="InterPro" id="IPR013976">
    <property type="entry name" value="HDOD"/>
</dbReference>
<gene>
    <name evidence="2" type="ORF">SAMN05216262_11232</name>
</gene>
<feature type="domain" description="HDOD" evidence="1">
    <location>
        <begin position="102"/>
        <end position="304"/>
    </location>
</feature>
<dbReference type="PROSITE" id="PS51833">
    <property type="entry name" value="HDOD"/>
    <property type="match status" value="1"/>
</dbReference>
<dbReference type="PANTHER" id="PTHR33525:SF4">
    <property type="entry name" value="CYCLIC DI-GMP PHOSPHODIESTERASE CDGJ"/>
    <property type="match status" value="1"/>
</dbReference>
<dbReference type="STRING" id="641665.GCA_002104455_01072"/>
<evidence type="ECO:0000313" key="2">
    <source>
        <dbReference type="EMBL" id="SEL48990.1"/>
    </source>
</evidence>
<dbReference type="PANTHER" id="PTHR33525">
    <property type="match status" value="1"/>
</dbReference>
<proteinExistence type="predicted"/>
<dbReference type="Pfam" id="PF08668">
    <property type="entry name" value="HDOD"/>
    <property type="match status" value="1"/>
</dbReference>
<dbReference type="AlphaFoldDB" id="A0A1H7QLL8"/>
<sequence length="381" mass="43003">MQIFEDSKLVAPIYSRALSLAISKDFAEKQSGKITLAKHQGSEQLNRRRELLAVEEEANKNKIIQAHGQEHFRNQVMRQFFSQVNAQVDKDFDHKENLYMNVLKIEDAAPSIMEILALKAASINRITPLAKALPWLCTELINLVNKPQYRKRADVQVTEPSLALSYIGLDNLKLVMPTFMLKHWLPSSTAPFPLMKRKLWNDSLSIALAAKVLAKEQGLDEFTAFTAAMLSNLGLLAVTRGFLNTYGELYNKELREAYENKDKKLHDALVGLDAAPELLLEQLVKRSSKVAADMVELMRFDRLQITEPLFDLAYAVNIQHMSPIAKLITKAKSYIAFRSLAKADLINTDEAKILLSAGQLTTKDIALLKKSDIDHIKLIFN</sequence>
<dbReference type="SUPFAM" id="SSF109604">
    <property type="entry name" value="HD-domain/PDEase-like"/>
    <property type="match status" value="1"/>
</dbReference>
<dbReference type="RefSeq" id="WP_085285457.1">
    <property type="nucleotide sequence ID" value="NZ_FOBI01000012.1"/>
</dbReference>
<evidence type="ECO:0000313" key="3">
    <source>
        <dbReference type="Proteomes" id="UP000199297"/>
    </source>
</evidence>